<keyword evidence="8" id="KW-1185">Reference proteome</keyword>
<reference evidence="7 8" key="1">
    <citation type="journal article" date="2019" name="Int. J. Syst. Evol. Microbiol.">
        <title>The Global Catalogue of Microorganisms (GCM) 10K type strain sequencing project: providing services to taxonomists for standard genome sequencing and annotation.</title>
        <authorList>
            <consortium name="The Broad Institute Genomics Platform"/>
            <consortium name="The Broad Institute Genome Sequencing Center for Infectious Disease"/>
            <person name="Wu L."/>
            <person name="Ma J."/>
        </authorList>
    </citation>
    <scope>NUCLEOTIDE SEQUENCE [LARGE SCALE GENOMIC DNA]</scope>
    <source>
        <strain evidence="7 8">JCM 3272</strain>
    </source>
</reference>
<keyword evidence="3" id="KW-0378">Hydrolase</keyword>
<keyword evidence="2" id="KW-0547">Nucleotide-binding</keyword>
<dbReference type="InterPro" id="IPR000719">
    <property type="entry name" value="Prot_kinase_dom"/>
</dbReference>
<dbReference type="InterPro" id="IPR027417">
    <property type="entry name" value="P-loop_NTPase"/>
</dbReference>
<gene>
    <name evidence="7" type="ORF">GCM10010170_042410</name>
</gene>
<name>A0ABN3GHX4_9ACTN</name>
<dbReference type="Pfam" id="PF13087">
    <property type="entry name" value="AAA_12"/>
    <property type="match status" value="1"/>
</dbReference>
<dbReference type="Gene3D" id="3.40.50.300">
    <property type="entry name" value="P-loop containing nucleotide triphosphate hydrolases"/>
    <property type="match status" value="2"/>
</dbReference>
<dbReference type="EMBL" id="BAAARV010000031">
    <property type="protein sequence ID" value="GAA2352008.1"/>
    <property type="molecule type" value="Genomic_DNA"/>
</dbReference>
<dbReference type="SUPFAM" id="SSF56112">
    <property type="entry name" value="Protein kinase-like (PK-like)"/>
    <property type="match status" value="1"/>
</dbReference>
<evidence type="ECO:0000313" key="7">
    <source>
        <dbReference type="EMBL" id="GAA2352008.1"/>
    </source>
</evidence>
<keyword evidence="4" id="KW-0347">Helicase</keyword>
<dbReference type="Gene3D" id="1.10.510.10">
    <property type="entry name" value="Transferase(Phosphotransferase) domain 1"/>
    <property type="match status" value="1"/>
</dbReference>
<dbReference type="CDD" id="cd18808">
    <property type="entry name" value="SF1_C_Upf1"/>
    <property type="match status" value="1"/>
</dbReference>
<dbReference type="SUPFAM" id="SSF52540">
    <property type="entry name" value="P-loop containing nucleoside triphosphate hydrolases"/>
    <property type="match status" value="1"/>
</dbReference>
<dbReference type="InterPro" id="IPR050534">
    <property type="entry name" value="Coronavir_polyprotein_1ab"/>
</dbReference>
<dbReference type="PROSITE" id="PS50011">
    <property type="entry name" value="PROTEIN_KINASE_DOM"/>
    <property type="match status" value="1"/>
</dbReference>
<dbReference type="InterPro" id="IPR047187">
    <property type="entry name" value="SF1_C_Upf1"/>
</dbReference>
<feature type="domain" description="Protein kinase" evidence="6">
    <location>
        <begin position="1"/>
        <end position="322"/>
    </location>
</feature>
<evidence type="ECO:0000256" key="3">
    <source>
        <dbReference type="ARBA" id="ARBA00022801"/>
    </source>
</evidence>
<evidence type="ECO:0000256" key="2">
    <source>
        <dbReference type="ARBA" id="ARBA00022741"/>
    </source>
</evidence>
<protein>
    <recommendedName>
        <fullName evidence="6">Protein kinase domain-containing protein</fullName>
    </recommendedName>
</protein>
<dbReference type="InterPro" id="IPR011009">
    <property type="entry name" value="Kinase-like_dom_sf"/>
</dbReference>
<evidence type="ECO:0000256" key="1">
    <source>
        <dbReference type="ARBA" id="ARBA00007913"/>
    </source>
</evidence>
<dbReference type="Proteomes" id="UP001501444">
    <property type="component" value="Unassembled WGS sequence"/>
</dbReference>
<evidence type="ECO:0000256" key="4">
    <source>
        <dbReference type="ARBA" id="ARBA00022806"/>
    </source>
</evidence>
<comment type="similarity">
    <text evidence="1">Belongs to the DNA2/NAM7 helicase family.</text>
</comment>
<sequence>MPGTSSDVDDLVRSFCCDGARSRFGPYEATQGPWGNLRRKEIIPGAMWRYRVVDSMQQPVDLHVCVGLSDDAGLLWGLEARDLRQLGAREVVGLARVLDAGYVAENDTGRLAPGLRGMAVVATRAADYHLGDPEVTAHITEEPVRSVQVLTQLAEGLAALHSRGRAHGGLWPGAVYVRPSSAPERDEIRCSLAHFEMSTMLANHARVGLSINAGSAEVMRYAAPELAEGPGAASPRRIARGDVYSLAAIAAEWFTDISRSPTERDGTVTVTPAVLSRLLARMLGPAEDRPLIAEVVRQLHDVGRVLTDTVVPTAAVMPHLLFFMPQETHESLRRRGWIDELADPAELIRQISSLMAADLRHGRLLFSDAGASPFLTGRTEALREAKYVLLGEQVAWFCSPYRPRDPFGRREPATDDVLILKYSVPVTAPSVRELLDSPLHSPLPEIEILPVSGDFSTPQSVLEGRPSWASVTPRSDYRGSELDRGLGWLLHYQAAAIKMRRYACTTSVVGNRLSIDIDDAREDAALFRDPPLAVYAAQRRRRPPIGQFLREIAASDEPYVELLGDAEGRPAPEVHRSLWAIVETGEKTGSLAPVSGANRRPPERCWIRPASDNGATVQLTRQFEAVREFRSAEGLKAQLLNPLSVQIDTERWAPQPQLGDEGAVAVKEMLTYTPLYALQGPPGTGKTTITGAAIVAWLRANPHGRLLVAAATHVALDTLAGYVLRELGDDSPVIVLRSVRGNPELVSPAVQPWTDDRLTVRTISRARSVVSSRLASQGDTARHELLERWLGMLDDPRVVAEVRIMLARCANVVLTTAATAVPGAVSPGQERDLFDWAVVEEAARMWPTELVMPLLRARRWTLVGDHQQLPAHGRLQVEQFLGGLEREPALVDDRPDDHPIYLRTFDLFQGLFGDTTTAGMRQRPVRRLALQYRMAEPISDMIGRVFYPAAGSMDSGRSFSGLHYGGAPQEAPRIGPSVLQGRALTWINTRDRPDCADQPQWRNQGEADLIGELTRSFADTEDLAVLTPYRDQVRVLNFRLELRQRAATAHAFQGREAEIVIVSLVRDTMRGGRPTTDLGHLSQPQLVNVLLSRARRMLILVGNFEHFASFEDTVWGTICRIFRERDAVLPASAVVTRPDAG</sequence>
<proteinExistence type="inferred from homology"/>
<evidence type="ECO:0000256" key="5">
    <source>
        <dbReference type="ARBA" id="ARBA00022840"/>
    </source>
</evidence>
<dbReference type="InterPro" id="IPR041677">
    <property type="entry name" value="DNA2/NAM7_AAA_11"/>
</dbReference>
<organism evidence="7 8">
    <name type="scientific">Dactylosporangium salmoneum</name>
    <dbReference type="NCBI Taxonomy" id="53361"/>
    <lineage>
        <taxon>Bacteria</taxon>
        <taxon>Bacillati</taxon>
        <taxon>Actinomycetota</taxon>
        <taxon>Actinomycetes</taxon>
        <taxon>Micromonosporales</taxon>
        <taxon>Micromonosporaceae</taxon>
        <taxon>Dactylosporangium</taxon>
    </lineage>
</organism>
<dbReference type="PANTHER" id="PTHR43788">
    <property type="entry name" value="DNA2/NAM7 HELICASE FAMILY MEMBER"/>
    <property type="match status" value="1"/>
</dbReference>
<comment type="caution">
    <text evidence="7">The sequence shown here is derived from an EMBL/GenBank/DDBJ whole genome shotgun (WGS) entry which is preliminary data.</text>
</comment>
<dbReference type="InterPro" id="IPR041679">
    <property type="entry name" value="DNA2/NAM7-like_C"/>
</dbReference>
<dbReference type="Pfam" id="PF13086">
    <property type="entry name" value="AAA_11"/>
    <property type="match status" value="2"/>
</dbReference>
<evidence type="ECO:0000313" key="8">
    <source>
        <dbReference type="Proteomes" id="UP001501444"/>
    </source>
</evidence>
<accession>A0ABN3GHX4</accession>
<keyword evidence="5" id="KW-0067">ATP-binding</keyword>
<evidence type="ECO:0000259" key="6">
    <source>
        <dbReference type="PROSITE" id="PS50011"/>
    </source>
</evidence>
<dbReference type="PANTHER" id="PTHR43788:SF8">
    <property type="entry name" value="DNA-BINDING PROTEIN SMUBP-2"/>
    <property type="match status" value="1"/>
</dbReference>